<dbReference type="RefSeq" id="WP_057625208.1">
    <property type="nucleotide sequence ID" value="NZ_LKHV02000001.1"/>
</dbReference>
<dbReference type="Proteomes" id="UP000051494">
    <property type="component" value="Unassembled WGS sequence"/>
</dbReference>
<evidence type="ECO:0000313" key="1">
    <source>
        <dbReference type="EMBL" id="KRG17647.1"/>
    </source>
</evidence>
<reference evidence="1" key="1">
    <citation type="submission" date="2015-09" db="EMBL/GenBank/DDBJ databases">
        <title>Draft Genome Sequences of Two Novel Amoeba-resistant Intranuclear Bacteria, Candidatus Berkiella cookevillensis and Candidatus Berkiella aquae.</title>
        <authorList>
            <person name="Mehari Y.T."/>
            <person name="Arivett B.A."/>
            <person name="Farone A.L."/>
            <person name="Gunderson J.H."/>
            <person name="Farone M.B."/>
        </authorList>
    </citation>
    <scope>NUCLEOTIDE SEQUENCE [LARGE SCALE GENOMIC DNA]</scope>
    <source>
        <strain evidence="1">CC99</strain>
    </source>
</reference>
<dbReference type="EMBL" id="LKHV01000013">
    <property type="protein sequence ID" value="KRG17647.1"/>
    <property type="molecule type" value="Genomic_DNA"/>
</dbReference>
<evidence type="ECO:0000313" key="3">
    <source>
        <dbReference type="Proteomes" id="UP000051494"/>
    </source>
</evidence>
<reference evidence="2" key="2">
    <citation type="journal article" date="2016" name="Genome Announc.">
        <title>Draft Genome Sequences of Two Novel Amoeba-Resistant Intranuclear Bacteria, 'Candidatus Berkiella cookevillensis' and 'Candidatus Berkiella aquae'.</title>
        <authorList>
            <person name="Mehari Y.T."/>
            <person name="Arivett B.A."/>
            <person name="Farone A.L."/>
            <person name="Gunderson J.H."/>
            <person name="Farone M.B."/>
        </authorList>
    </citation>
    <scope>NUCLEOTIDE SEQUENCE</scope>
    <source>
        <strain evidence="2">CC99</strain>
    </source>
</reference>
<dbReference type="EMBL" id="LKHV02000001">
    <property type="protein sequence ID" value="MCS5708070.1"/>
    <property type="molecule type" value="Genomic_DNA"/>
</dbReference>
<dbReference type="InterPro" id="IPR036513">
    <property type="entry name" value="STAS_dom_sf"/>
</dbReference>
<protein>
    <recommendedName>
        <fullName evidence="4">STAS domain-containing protein</fullName>
    </recommendedName>
</protein>
<reference evidence="2" key="3">
    <citation type="submission" date="2021-06" db="EMBL/GenBank/DDBJ databases">
        <title>Genomic Description and Analysis of Intracellular Bacteria, Candidatus Berkiella cookevillensis and Candidatus Berkiella aquae.</title>
        <authorList>
            <person name="Kidane D.T."/>
            <person name="Mehari Y.T."/>
            <person name="Rice F.C."/>
            <person name="Arivett B.A."/>
            <person name="Farone A.L."/>
            <person name="Berk S.G."/>
            <person name="Farone M.B."/>
        </authorList>
    </citation>
    <scope>NUCLEOTIDE SEQUENCE</scope>
    <source>
        <strain evidence="2">CC99</strain>
    </source>
</reference>
<name>A0A0Q9YA73_9GAMM</name>
<accession>A0A0Q9YA73</accession>
<evidence type="ECO:0000313" key="2">
    <source>
        <dbReference type="EMBL" id="MCS5708070.1"/>
    </source>
</evidence>
<organism evidence="1">
    <name type="scientific">Candidatus Berkiella cookevillensis</name>
    <dbReference type="NCBI Taxonomy" id="437022"/>
    <lineage>
        <taxon>Bacteria</taxon>
        <taxon>Pseudomonadati</taxon>
        <taxon>Pseudomonadota</taxon>
        <taxon>Gammaproteobacteria</taxon>
        <taxon>Candidatus Berkiellales</taxon>
        <taxon>Candidatus Berkiellaceae</taxon>
        <taxon>Candidatus Berkiella</taxon>
    </lineage>
</organism>
<proteinExistence type="predicted"/>
<comment type="caution">
    <text evidence="1">The sequence shown here is derived from an EMBL/GenBank/DDBJ whole genome shotgun (WGS) entry which is preliminary data.</text>
</comment>
<dbReference type="AlphaFoldDB" id="A0A0Q9YA73"/>
<sequence>MSKISYIVTDTLAVIKLSGEVRLLSSAVLEEAYRLVSEQRQSQPLWIDLTESFNLDSTIYGTIAKFCLLEAGNHQITLYYTHENIYKQLHTLGIEHLCLLKRSATFISEVDERWHELVEKEVDKDELKLQVQHAHQILAKLSPSQAMQLVVDQISKNTRNH</sequence>
<dbReference type="Gene3D" id="3.30.750.24">
    <property type="entry name" value="STAS domain"/>
    <property type="match status" value="1"/>
</dbReference>
<gene>
    <name evidence="2" type="ORF">CC99x_004040</name>
    <name evidence="1" type="ORF">CC99x_02106</name>
</gene>
<dbReference type="STRING" id="437022.CC99x_02106"/>
<dbReference type="SUPFAM" id="SSF52091">
    <property type="entry name" value="SpoIIaa-like"/>
    <property type="match status" value="1"/>
</dbReference>
<evidence type="ECO:0008006" key="4">
    <source>
        <dbReference type="Google" id="ProtNLM"/>
    </source>
</evidence>
<keyword evidence="3" id="KW-1185">Reference proteome</keyword>